<dbReference type="CDD" id="cd19410">
    <property type="entry name" value="HK9-like_sensor"/>
    <property type="match status" value="2"/>
</dbReference>
<evidence type="ECO:0000256" key="1">
    <source>
        <dbReference type="ARBA" id="ARBA00004429"/>
    </source>
</evidence>
<gene>
    <name evidence="11" type="ORF">SAMN05421720_12512</name>
</gene>
<comment type="similarity">
    <text evidence="4">Belongs to the methyl-accepting chemotaxis (MCP) protein family.</text>
</comment>
<dbReference type="SMART" id="SM00283">
    <property type="entry name" value="MA"/>
    <property type="match status" value="1"/>
</dbReference>
<evidence type="ECO:0000256" key="5">
    <source>
        <dbReference type="PROSITE-ProRule" id="PRU00284"/>
    </source>
</evidence>
<keyword evidence="7" id="KW-0812">Transmembrane</keyword>
<evidence type="ECO:0000256" key="7">
    <source>
        <dbReference type="SAM" id="Phobius"/>
    </source>
</evidence>
<dbReference type="Gene3D" id="1.10.8.500">
    <property type="entry name" value="HAMP domain in histidine kinase"/>
    <property type="match status" value="1"/>
</dbReference>
<evidence type="ECO:0000256" key="6">
    <source>
        <dbReference type="SAM" id="Coils"/>
    </source>
</evidence>
<dbReference type="InterPro" id="IPR004089">
    <property type="entry name" value="MCPsignal_dom"/>
</dbReference>
<keyword evidence="6" id="KW-0175">Coiled coil</keyword>
<evidence type="ECO:0000256" key="4">
    <source>
        <dbReference type="ARBA" id="ARBA00029447"/>
    </source>
</evidence>
<comment type="subcellular location">
    <subcellularLocation>
        <location evidence="1">Cell inner membrane</location>
        <topology evidence="1">Multi-pass membrane protein</topology>
    </subcellularLocation>
</comment>
<sequence>MNRIWENTKTKPKVLIGVLAPLTLLILVGAVSLINIDSIVGTNERVDHTRKVLLDAEKIVASAIDMETGMRGYLLAGTDDFLTPYRAGREQAYSRIERLQAVVSDNPPQGARLGEAAAVLREWQDNIAEPYIQLRQDIGDAPTMNDMAARVGEARGKAYFDKFREQAALFISREQALLEERRAKAATALETMRESATANSALSGVTGPRGNTSEQLATLEEAQDWIIHTYGVIQSMDAIVASAVDMETGMRGYLLAGQETFLEPFQAGRATFATLLAGLKETVSDNPDQVALLTEIDATIQGWLTEVVEPTIALRHEIGDAKTMDDISDLVAEARGKQYFDAFRQHMKDFAAEELGLLETRQASNAATVSLTHTLIWGCVIGGLVVGIALALFLGSSIARPIISITGAMNRLAGGDKSTEIPGAGRKDEIGAMADAVAVFKENMIKADQLTAEQLEDARKREERAKRIENLNNRFDQGVSGILEAVSSAATELQSTSESMASIAEETNTQAATVATASEQASTNVQTVASAAEELSSSISEIGRQVQQSSDIAQKAASEAERTNRVVNGLAESAKGIGDVVNLITDIADQTNLLALNATIEAARAGDAGKGFAVVANEVKSLAGQTAKATEDISRQIGSVQAETQTAVKAIEGISQIINTINEVASTIASAVEEQDAATQEIARNVQQASLGTTEVSATIGGVTEAAREAGSAAENVLSATNSLNEQSNALKQMVERFLADVRSA</sequence>
<keyword evidence="2" id="KW-0997">Cell inner membrane</keyword>
<keyword evidence="7" id="KW-1133">Transmembrane helix</keyword>
<feature type="transmembrane region" description="Helical" evidence="7">
    <location>
        <begin position="375"/>
        <end position="394"/>
    </location>
</feature>
<evidence type="ECO:0000256" key="3">
    <source>
        <dbReference type="ARBA" id="ARBA00023224"/>
    </source>
</evidence>
<dbReference type="Gene3D" id="1.10.287.950">
    <property type="entry name" value="Methyl-accepting chemotaxis protein"/>
    <property type="match status" value="1"/>
</dbReference>
<protein>
    <submittedName>
        <fullName evidence="11">Methyl-accepting chemotaxis protein</fullName>
    </submittedName>
</protein>
<dbReference type="STRING" id="69960.SAMN05421720_12512"/>
<dbReference type="Pfam" id="PF00672">
    <property type="entry name" value="HAMP"/>
    <property type="match status" value="1"/>
</dbReference>
<dbReference type="RefSeq" id="WP_245699281.1">
    <property type="nucleotide sequence ID" value="NZ_FNAP01000025.1"/>
</dbReference>
<dbReference type="AlphaFoldDB" id="A0A1G7HTL8"/>
<dbReference type="Pfam" id="PF05227">
    <property type="entry name" value="CHASE3"/>
    <property type="match status" value="2"/>
</dbReference>
<dbReference type="PROSITE" id="PS50192">
    <property type="entry name" value="T_SNARE"/>
    <property type="match status" value="1"/>
</dbReference>
<dbReference type="PANTHER" id="PTHR32089:SF112">
    <property type="entry name" value="LYSOZYME-LIKE PROTEIN-RELATED"/>
    <property type="match status" value="1"/>
</dbReference>
<keyword evidence="12" id="KW-1185">Reference proteome</keyword>
<feature type="coiled-coil region" evidence="6">
    <location>
        <begin position="445"/>
        <end position="472"/>
    </location>
</feature>
<dbReference type="Pfam" id="PF00015">
    <property type="entry name" value="MCPsignal"/>
    <property type="match status" value="1"/>
</dbReference>
<evidence type="ECO:0000313" key="11">
    <source>
        <dbReference type="EMBL" id="SDF03668.1"/>
    </source>
</evidence>
<feature type="domain" description="T-SNARE coiled-coil homology" evidence="9">
    <location>
        <begin position="641"/>
        <end position="703"/>
    </location>
</feature>
<accession>A0A1G7HTL8</accession>
<dbReference type="SMART" id="SM00304">
    <property type="entry name" value="HAMP"/>
    <property type="match status" value="1"/>
</dbReference>
<dbReference type="InterPro" id="IPR003660">
    <property type="entry name" value="HAMP_dom"/>
</dbReference>
<dbReference type="GO" id="GO:0005886">
    <property type="term" value="C:plasma membrane"/>
    <property type="evidence" value="ECO:0007669"/>
    <property type="project" value="UniProtKB-SubCell"/>
</dbReference>
<evidence type="ECO:0000256" key="2">
    <source>
        <dbReference type="ARBA" id="ARBA00022519"/>
    </source>
</evidence>
<proteinExistence type="inferred from homology"/>
<dbReference type="PANTHER" id="PTHR32089">
    <property type="entry name" value="METHYL-ACCEPTING CHEMOTAXIS PROTEIN MCPB"/>
    <property type="match status" value="1"/>
</dbReference>
<dbReference type="Proteomes" id="UP000199412">
    <property type="component" value="Unassembled WGS sequence"/>
</dbReference>
<dbReference type="InterPro" id="IPR007891">
    <property type="entry name" value="CHASE3"/>
</dbReference>
<keyword evidence="3 5" id="KW-0807">Transducer</keyword>
<keyword evidence="2" id="KW-1003">Cell membrane</keyword>
<dbReference type="EMBL" id="FNAP01000025">
    <property type="protein sequence ID" value="SDF03668.1"/>
    <property type="molecule type" value="Genomic_DNA"/>
</dbReference>
<feature type="domain" description="Methyl-accepting transducer" evidence="8">
    <location>
        <begin position="482"/>
        <end position="725"/>
    </location>
</feature>
<keyword evidence="7" id="KW-0472">Membrane</keyword>
<dbReference type="CDD" id="cd06225">
    <property type="entry name" value="HAMP"/>
    <property type="match status" value="1"/>
</dbReference>
<dbReference type="PROSITE" id="PS50885">
    <property type="entry name" value="HAMP"/>
    <property type="match status" value="1"/>
</dbReference>
<evidence type="ECO:0000259" key="9">
    <source>
        <dbReference type="PROSITE" id="PS50192"/>
    </source>
</evidence>
<dbReference type="GO" id="GO:0007165">
    <property type="term" value="P:signal transduction"/>
    <property type="evidence" value="ECO:0007669"/>
    <property type="project" value="UniProtKB-KW"/>
</dbReference>
<organism evidence="11 12">
    <name type="scientific">Rhodospira trueperi</name>
    <dbReference type="NCBI Taxonomy" id="69960"/>
    <lineage>
        <taxon>Bacteria</taxon>
        <taxon>Pseudomonadati</taxon>
        <taxon>Pseudomonadota</taxon>
        <taxon>Alphaproteobacteria</taxon>
        <taxon>Rhodospirillales</taxon>
        <taxon>Rhodospirillaceae</taxon>
        <taxon>Rhodospira</taxon>
    </lineage>
</organism>
<feature type="domain" description="HAMP" evidence="10">
    <location>
        <begin position="396"/>
        <end position="449"/>
    </location>
</feature>
<dbReference type="PROSITE" id="PS50111">
    <property type="entry name" value="CHEMOTAXIS_TRANSDUC_2"/>
    <property type="match status" value="1"/>
</dbReference>
<dbReference type="InterPro" id="IPR000727">
    <property type="entry name" value="T_SNARE_dom"/>
</dbReference>
<name>A0A1G7HTL8_9PROT</name>
<evidence type="ECO:0000259" key="10">
    <source>
        <dbReference type="PROSITE" id="PS50885"/>
    </source>
</evidence>
<reference evidence="11 12" key="1">
    <citation type="submission" date="2016-10" db="EMBL/GenBank/DDBJ databases">
        <authorList>
            <person name="de Groot N.N."/>
        </authorList>
    </citation>
    <scope>NUCLEOTIDE SEQUENCE [LARGE SCALE GENOMIC DNA]</scope>
    <source>
        <strain evidence="11 12">ATCC 700224</strain>
    </source>
</reference>
<evidence type="ECO:0000313" key="12">
    <source>
        <dbReference type="Proteomes" id="UP000199412"/>
    </source>
</evidence>
<evidence type="ECO:0000259" key="8">
    <source>
        <dbReference type="PROSITE" id="PS50111"/>
    </source>
</evidence>
<dbReference type="SUPFAM" id="SSF58104">
    <property type="entry name" value="Methyl-accepting chemotaxis protein (MCP) signaling domain"/>
    <property type="match status" value="1"/>
</dbReference>